<dbReference type="AlphaFoldDB" id="A0A7W7Y2Z5"/>
<evidence type="ECO:0000313" key="2">
    <source>
        <dbReference type="EMBL" id="MBB5021146.1"/>
    </source>
</evidence>
<gene>
    <name evidence="2" type="ORF">HNR37_000452</name>
</gene>
<organism evidence="2 3">
    <name type="scientific">Desulfurispira natronophila</name>
    <dbReference type="NCBI Taxonomy" id="682562"/>
    <lineage>
        <taxon>Bacteria</taxon>
        <taxon>Pseudomonadati</taxon>
        <taxon>Chrysiogenota</taxon>
        <taxon>Chrysiogenia</taxon>
        <taxon>Chrysiogenales</taxon>
        <taxon>Chrysiogenaceae</taxon>
        <taxon>Desulfurispira</taxon>
    </lineage>
</organism>
<dbReference type="InterPro" id="IPR032811">
    <property type="entry name" value="Put_conjugal_transfer"/>
</dbReference>
<feature type="signal peptide" evidence="1">
    <location>
        <begin position="1"/>
        <end position="19"/>
    </location>
</feature>
<evidence type="ECO:0000256" key="1">
    <source>
        <dbReference type="SAM" id="SignalP"/>
    </source>
</evidence>
<keyword evidence="1" id="KW-0732">Signal</keyword>
<evidence type="ECO:0000313" key="3">
    <source>
        <dbReference type="Proteomes" id="UP000528322"/>
    </source>
</evidence>
<feature type="chain" id="PRO_5030814994" evidence="1">
    <location>
        <begin position="20"/>
        <end position="456"/>
    </location>
</feature>
<name>A0A7W7Y2Z5_9BACT</name>
<dbReference type="Pfam" id="PF13729">
    <property type="entry name" value="TraF_2"/>
    <property type="match status" value="1"/>
</dbReference>
<dbReference type="Proteomes" id="UP000528322">
    <property type="component" value="Unassembled WGS sequence"/>
</dbReference>
<comment type="caution">
    <text evidence="2">The sequence shown here is derived from an EMBL/GenBank/DDBJ whole genome shotgun (WGS) entry which is preliminary data.</text>
</comment>
<dbReference type="RefSeq" id="WP_183729281.1">
    <property type="nucleotide sequence ID" value="NZ_JACHID010000002.1"/>
</dbReference>
<sequence length="456" mass="49632">MKRLCSALLLALVPVAAYAAPHSHPSGPNLTFGDISNPQTVLSVTGNPASGAAAEQRGIRFGLLSSIGFSYEIGDMDNIIDDMDDFLEEDFGELEFTSDLQGLQSMVREYDRLESRFNNFLETVSEDGYIKLGYSAHVPLTPVVATYDFLGGTLALDANFSGQGRITIQGEQDGSAPVISHGIDPTLWSILGDSNITSEADLLAEIQDQFSEISSPVEAQDFLDERDTTITTDARIVGEAAQLREVALSYSGAAWHHQDGSLYLGGKLKHYSADLTKIDKNIADEDGDGAFDTLSDEIGENTHNSTDFGVDLGLLWTAPNYRVGGTLVNVNEPSFRHIDGDRRSLDQQLRLEGAVFTANRNWVFGFAYDVDSANNLIGDEYQWMTLSAGYATQSWWIPGVRLGYRENLTGTKLSYISGGITLFRVANLDVAYSTDSVSGEDIPRSAIVNLGLEITF</sequence>
<accession>A0A7W7Y2Z5</accession>
<keyword evidence="3" id="KW-1185">Reference proteome</keyword>
<reference evidence="2 3" key="1">
    <citation type="submission" date="2020-08" db="EMBL/GenBank/DDBJ databases">
        <title>Genomic Encyclopedia of Type Strains, Phase IV (KMG-IV): sequencing the most valuable type-strain genomes for metagenomic binning, comparative biology and taxonomic classification.</title>
        <authorList>
            <person name="Goeker M."/>
        </authorList>
    </citation>
    <scope>NUCLEOTIDE SEQUENCE [LARGE SCALE GENOMIC DNA]</scope>
    <source>
        <strain evidence="2 3">DSM 22071</strain>
    </source>
</reference>
<dbReference type="EMBL" id="JACHID010000002">
    <property type="protein sequence ID" value="MBB5021146.1"/>
    <property type="molecule type" value="Genomic_DNA"/>
</dbReference>
<protein>
    <submittedName>
        <fullName evidence="2">Uncharacterized protein</fullName>
    </submittedName>
</protein>
<proteinExistence type="predicted"/>